<evidence type="ECO:0000313" key="10">
    <source>
        <dbReference type="EMBL" id="MBA8928370.1"/>
    </source>
</evidence>
<accession>A0ABR6BN98</accession>
<reference evidence="10 11" key="1">
    <citation type="submission" date="2020-08" db="EMBL/GenBank/DDBJ databases">
        <title>Genomic Encyclopedia of Archaeal and Bacterial Type Strains, Phase II (KMG-II): from individual species to whole genera.</title>
        <authorList>
            <person name="Goeker M."/>
        </authorList>
    </citation>
    <scope>NUCLEOTIDE SEQUENCE [LARGE SCALE GENOMIC DNA]</scope>
    <source>
        <strain evidence="10 11">DSM 43850</strain>
    </source>
</reference>
<feature type="domain" description="ABC3 transporter permease C-terminal" evidence="8">
    <location>
        <begin position="701"/>
        <end position="814"/>
    </location>
</feature>
<dbReference type="RefSeq" id="WP_318296644.1">
    <property type="nucleotide sequence ID" value="NZ_BAAABQ010000073.1"/>
</dbReference>
<feature type="transmembrane region" description="Helical" evidence="7">
    <location>
        <begin position="786"/>
        <end position="806"/>
    </location>
</feature>
<evidence type="ECO:0000313" key="11">
    <source>
        <dbReference type="Proteomes" id="UP000517916"/>
    </source>
</evidence>
<dbReference type="InterPro" id="IPR025857">
    <property type="entry name" value="MacB_PCD"/>
</dbReference>
<dbReference type="Pfam" id="PF12704">
    <property type="entry name" value="MacB_PCD"/>
    <property type="match status" value="1"/>
</dbReference>
<evidence type="ECO:0000256" key="6">
    <source>
        <dbReference type="ARBA" id="ARBA00038076"/>
    </source>
</evidence>
<keyword evidence="2" id="KW-1003">Cell membrane</keyword>
<feature type="transmembrane region" description="Helical" evidence="7">
    <location>
        <begin position="294"/>
        <end position="315"/>
    </location>
</feature>
<evidence type="ECO:0000256" key="1">
    <source>
        <dbReference type="ARBA" id="ARBA00004651"/>
    </source>
</evidence>
<feature type="transmembrane region" description="Helical" evidence="7">
    <location>
        <begin position="249"/>
        <end position="273"/>
    </location>
</feature>
<feature type="transmembrane region" description="Helical" evidence="7">
    <location>
        <begin position="694"/>
        <end position="720"/>
    </location>
</feature>
<feature type="domain" description="MacB-like periplasmic core" evidence="9">
    <location>
        <begin position="26"/>
        <end position="225"/>
    </location>
</feature>
<keyword evidence="3 7" id="KW-0812">Transmembrane</keyword>
<evidence type="ECO:0000256" key="4">
    <source>
        <dbReference type="ARBA" id="ARBA00022989"/>
    </source>
</evidence>
<gene>
    <name evidence="10" type="ORF">BC739_005587</name>
</gene>
<dbReference type="PANTHER" id="PTHR30572">
    <property type="entry name" value="MEMBRANE COMPONENT OF TRANSPORTER-RELATED"/>
    <property type="match status" value="1"/>
</dbReference>
<dbReference type="Proteomes" id="UP000517916">
    <property type="component" value="Unassembled WGS sequence"/>
</dbReference>
<organism evidence="10 11">
    <name type="scientific">Kutzneria viridogrisea</name>
    <dbReference type="NCBI Taxonomy" id="47990"/>
    <lineage>
        <taxon>Bacteria</taxon>
        <taxon>Bacillati</taxon>
        <taxon>Actinomycetota</taxon>
        <taxon>Actinomycetes</taxon>
        <taxon>Pseudonocardiales</taxon>
        <taxon>Pseudonocardiaceae</taxon>
        <taxon>Kutzneria</taxon>
    </lineage>
</organism>
<feature type="transmembrane region" description="Helical" evidence="7">
    <location>
        <begin position="431"/>
        <end position="458"/>
    </location>
</feature>
<dbReference type="EMBL" id="JACJID010000004">
    <property type="protein sequence ID" value="MBA8928370.1"/>
    <property type="molecule type" value="Genomic_DNA"/>
</dbReference>
<name>A0ABR6BN98_9PSEU</name>
<dbReference type="PANTHER" id="PTHR30572:SF4">
    <property type="entry name" value="ABC TRANSPORTER PERMEASE YTRF"/>
    <property type="match status" value="1"/>
</dbReference>
<dbReference type="InterPro" id="IPR003838">
    <property type="entry name" value="ABC3_permease_C"/>
</dbReference>
<comment type="caution">
    <text evidence="10">The sequence shown here is derived from an EMBL/GenBank/DDBJ whole genome shotgun (WGS) entry which is preliminary data.</text>
</comment>
<keyword evidence="4 7" id="KW-1133">Transmembrane helix</keyword>
<evidence type="ECO:0000256" key="2">
    <source>
        <dbReference type="ARBA" id="ARBA00022475"/>
    </source>
</evidence>
<keyword evidence="5 7" id="KW-0472">Membrane</keyword>
<evidence type="ECO:0000256" key="7">
    <source>
        <dbReference type="SAM" id="Phobius"/>
    </source>
</evidence>
<feature type="transmembrane region" description="Helical" evidence="7">
    <location>
        <begin position="21"/>
        <end position="41"/>
    </location>
</feature>
<evidence type="ECO:0000259" key="9">
    <source>
        <dbReference type="Pfam" id="PF12704"/>
    </source>
</evidence>
<feature type="transmembrane region" description="Helical" evidence="7">
    <location>
        <begin position="404"/>
        <end position="425"/>
    </location>
</feature>
<dbReference type="InterPro" id="IPR050250">
    <property type="entry name" value="Macrolide_Exporter_MacB"/>
</dbReference>
<protein>
    <submittedName>
        <fullName evidence="10">ABC transport system permease protein</fullName>
    </submittedName>
</protein>
<feature type="transmembrane region" description="Helical" evidence="7">
    <location>
        <begin position="741"/>
        <end position="766"/>
    </location>
</feature>
<evidence type="ECO:0000256" key="3">
    <source>
        <dbReference type="ARBA" id="ARBA00022692"/>
    </source>
</evidence>
<evidence type="ECO:0000259" key="8">
    <source>
        <dbReference type="Pfam" id="PF02687"/>
    </source>
</evidence>
<evidence type="ECO:0000256" key="5">
    <source>
        <dbReference type="ARBA" id="ARBA00023136"/>
    </source>
</evidence>
<dbReference type="Pfam" id="PF02687">
    <property type="entry name" value="FtsX"/>
    <property type="match status" value="2"/>
</dbReference>
<proteinExistence type="inferred from homology"/>
<feature type="transmembrane region" description="Helical" evidence="7">
    <location>
        <begin position="479"/>
        <end position="502"/>
    </location>
</feature>
<sequence>MNPVTVLRLGLSEYRSHPGRALLPGLALLVGVACLVASLVLGDAMVRAVSDGSERTPALIGLTVERDTRADQPGDLGAAAAKLGGTPGVRRVVPVRTTEVDLLDANGRAGQQRSEAAIDPGDDSLRRYTLAQGKAPAADGEIAVDRVTAYQRGLHPGSTVAMADAAGHPFEVTVSGITQRGSMGGESFLIVGPQLAGKLNPKATTTEVDLQVDPGTTAAAVQPAVGAGLRVFSADHKADRSGAGTLGTLLMLFSLLALATSVFVAGATFRAVYLQRQRQTALLRCVGADRGPLVAANLVEALLTGALAGVAGALLGGPFAQLLGWVLDVTGVSPMMGAVQLEPALLPSPGHVIVGVIVACVLSGAAALRPAIAAARVSPLAALRTAEHATPDTKLARRRVVRGLLLLGVAGVLALGALATTRSVASPFFALFSAIACTAGLFGSLGPTVVPALGRVFGSVAGRLFGTHARLASAELGRVPARAAAVAMPLVLASAIVAFTVVTTSSMRDFAIKTDSRPRPDVVVSDTGDRPLPGQVLNAVRQPQVRASAVLGQVTQEVTMPGGRRGPSRVTVAGGDPAALADYLGKPVPGADSALVSSWLPVAEGDRITLDGLPGGSRTVTVAALVPNELLGGNGVVLGDPNLAPASSVLVALKPDADPAAYRDAVTAALAGAPTVQVKTAADHSAELQRNMDLATVALMVLLSLSVAVAVTGIGTALTISVRERRKELALRRALGVTRGGVLLGIIAEAVLLSLVGLVGGGVLGLAYGELLMAGVGVYVLPSAQLVPLLVGGAVVVALAVLTSVFPARLAARVRPAAGLASG</sequence>
<feature type="transmembrane region" description="Helical" evidence="7">
    <location>
        <begin position="350"/>
        <end position="368"/>
    </location>
</feature>
<feature type="domain" description="ABC3 transporter permease C-terminal" evidence="8">
    <location>
        <begin position="251"/>
        <end position="379"/>
    </location>
</feature>
<comment type="subcellular location">
    <subcellularLocation>
        <location evidence="1">Cell membrane</location>
        <topology evidence="1">Multi-pass membrane protein</topology>
    </subcellularLocation>
</comment>
<comment type="similarity">
    <text evidence="6">Belongs to the ABC-4 integral membrane protein family.</text>
</comment>
<keyword evidence="11" id="KW-1185">Reference proteome</keyword>